<organism evidence="1 2">
    <name type="scientific">Sphaerodactylus townsendi</name>
    <dbReference type="NCBI Taxonomy" id="933632"/>
    <lineage>
        <taxon>Eukaryota</taxon>
        <taxon>Metazoa</taxon>
        <taxon>Chordata</taxon>
        <taxon>Craniata</taxon>
        <taxon>Vertebrata</taxon>
        <taxon>Euteleostomi</taxon>
        <taxon>Lepidosauria</taxon>
        <taxon>Squamata</taxon>
        <taxon>Bifurcata</taxon>
        <taxon>Gekkota</taxon>
        <taxon>Sphaerodactylidae</taxon>
        <taxon>Sphaerodactylus</taxon>
    </lineage>
</organism>
<protein>
    <submittedName>
        <fullName evidence="1">Uncharacterized protein</fullName>
    </submittedName>
</protein>
<reference evidence="1" key="1">
    <citation type="submission" date="2021-08" db="EMBL/GenBank/DDBJ databases">
        <title>The first chromosome-level gecko genome reveals the dynamic sex chromosomes of Neotropical dwarf geckos (Sphaerodactylidae: Sphaerodactylus).</title>
        <authorList>
            <person name="Pinto B.J."/>
            <person name="Keating S.E."/>
            <person name="Gamble T."/>
        </authorList>
    </citation>
    <scope>NUCLEOTIDE SEQUENCE</scope>
    <source>
        <strain evidence="1">TG3544</strain>
    </source>
</reference>
<evidence type="ECO:0000313" key="1">
    <source>
        <dbReference type="EMBL" id="KAH8006270.1"/>
    </source>
</evidence>
<keyword evidence="2" id="KW-1185">Reference proteome</keyword>
<sequence>MRYNCVKNYKRKAGTSSLVVCHENKTTKTFQWVRNLICIRDPAKPESEHVTEEAKKETERPTPASQPASPKPSAHPAAVSGDPYGSETTPSTATTQLRTTKPFREEPTTMPTPQETGGGFLGTHAETVTACKATKRKDSQPKSTKLPFGAFSTEIGNVTAVPSRNTPGRTTRGSQADIRQGQTGRHAKRAVFPPH</sequence>
<dbReference type="EMBL" id="CM037619">
    <property type="protein sequence ID" value="KAH8006270.1"/>
    <property type="molecule type" value="Genomic_DNA"/>
</dbReference>
<accession>A0ACB8FMS3</accession>
<comment type="caution">
    <text evidence="1">The sequence shown here is derived from an EMBL/GenBank/DDBJ whole genome shotgun (WGS) entry which is preliminary data.</text>
</comment>
<gene>
    <name evidence="1" type="ORF">K3G42_001391</name>
</gene>
<name>A0ACB8FMS3_9SAUR</name>
<evidence type="ECO:0000313" key="2">
    <source>
        <dbReference type="Proteomes" id="UP000827872"/>
    </source>
</evidence>
<dbReference type="Proteomes" id="UP000827872">
    <property type="component" value="Linkage Group LG06"/>
</dbReference>
<proteinExistence type="predicted"/>